<dbReference type="SUPFAM" id="SSF109604">
    <property type="entry name" value="HD-domain/PDEase-like"/>
    <property type="match status" value="1"/>
</dbReference>
<dbReference type="RefSeq" id="WP_114481125.1">
    <property type="nucleotide sequence ID" value="NZ_QPII01000037.1"/>
</dbReference>
<feature type="domain" description="HD/PDEase" evidence="2">
    <location>
        <begin position="84"/>
        <end position="244"/>
    </location>
</feature>
<dbReference type="Gene3D" id="2.40.10.200">
    <property type="entry name" value="STY4665 C-terminal domain-like"/>
    <property type="match status" value="1"/>
</dbReference>
<feature type="compositionally biased region" description="Polar residues" evidence="1">
    <location>
        <begin position="398"/>
        <end position="407"/>
    </location>
</feature>
<dbReference type="InterPro" id="IPR036388">
    <property type="entry name" value="WH-like_DNA-bd_sf"/>
</dbReference>
<name>A0A368TMS8_9GAMM</name>
<dbReference type="InterPro" id="IPR003607">
    <property type="entry name" value="HD/PDEase_dom"/>
</dbReference>
<gene>
    <name evidence="3" type="ORF">DU505_22065</name>
</gene>
<dbReference type="OrthoDB" id="6190309at2"/>
<organism evidence="3 4">
    <name type="scientific">Billgrantia montanilacus</name>
    <dbReference type="NCBI Taxonomy" id="2282305"/>
    <lineage>
        <taxon>Bacteria</taxon>
        <taxon>Pseudomonadati</taxon>
        <taxon>Pseudomonadota</taxon>
        <taxon>Gammaproteobacteria</taxon>
        <taxon>Oceanospirillales</taxon>
        <taxon>Halomonadaceae</taxon>
        <taxon>Billgrantia</taxon>
    </lineage>
</organism>
<dbReference type="SMART" id="SM00471">
    <property type="entry name" value="HDc"/>
    <property type="match status" value="1"/>
</dbReference>
<dbReference type="InterPro" id="IPR036390">
    <property type="entry name" value="WH_DNA-bd_sf"/>
</dbReference>
<dbReference type="InterPro" id="IPR011119">
    <property type="entry name" value="Unchr_helicase_relaxase_TraI"/>
</dbReference>
<dbReference type="AlphaFoldDB" id="A0A368TMS8"/>
<dbReference type="SUPFAM" id="SSF46785">
    <property type="entry name" value="Winged helix' DNA-binding domain"/>
    <property type="match status" value="1"/>
</dbReference>
<dbReference type="InterPro" id="IPR011093">
    <property type="entry name" value="TraI_2_C"/>
</dbReference>
<evidence type="ECO:0000313" key="3">
    <source>
        <dbReference type="EMBL" id="RCV85975.1"/>
    </source>
</evidence>
<dbReference type="Gene3D" id="1.10.10.10">
    <property type="entry name" value="Winged helix-like DNA-binding domain superfamily/Winged helix DNA-binding domain"/>
    <property type="match status" value="1"/>
</dbReference>
<accession>A0A368TMS8</accession>
<evidence type="ECO:0000256" key="1">
    <source>
        <dbReference type="SAM" id="MobiDB-lite"/>
    </source>
</evidence>
<keyword evidence="4" id="KW-1185">Reference proteome</keyword>
<dbReference type="Pfam" id="PF07515">
    <property type="entry name" value="TraI_2_C"/>
    <property type="match status" value="1"/>
</dbReference>
<reference evidence="3 4" key="1">
    <citation type="submission" date="2018-07" db="EMBL/GenBank/DDBJ databases">
        <title>Halomonas montanilacus sp. nov., isolated from Lake Pengyan on Tibetan Plateau.</title>
        <authorList>
            <person name="Lu H."/>
            <person name="Xing P."/>
            <person name="Wu Q."/>
        </authorList>
    </citation>
    <scope>NUCLEOTIDE SEQUENCE [LARGE SCALE GENOMIC DNA]</scope>
    <source>
        <strain evidence="3 4">PYC7W</strain>
    </source>
</reference>
<proteinExistence type="predicted"/>
<dbReference type="NCBIfam" id="TIGR03760">
    <property type="entry name" value="ICE_TraI_Pfluor"/>
    <property type="match status" value="1"/>
</dbReference>
<dbReference type="Pfam" id="PF07514">
    <property type="entry name" value="TraI_2"/>
    <property type="match status" value="1"/>
</dbReference>
<feature type="region of interest" description="Disordered" evidence="1">
    <location>
        <begin position="394"/>
        <end position="420"/>
    </location>
</feature>
<evidence type="ECO:0000259" key="2">
    <source>
        <dbReference type="SMART" id="SM00471"/>
    </source>
</evidence>
<dbReference type="Proteomes" id="UP000252405">
    <property type="component" value="Unassembled WGS sequence"/>
</dbReference>
<dbReference type="Gene3D" id="1.10.3210.40">
    <property type="match status" value="1"/>
</dbReference>
<protein>
    <submittedName>
        <fullName evidence="3">Relaxase</fullName>
    </submittedName>
</protein>
<feature type="compositionally biased region" description="Basic and acidic residues" evidence="1">
    <location>
        <begin position="410"/>
        <end position="420"/>
    </location>
</feature>
<comment type="caution">
    <text evidence="3">The sequence shown here is derived from an EMBL/GenBank/DDBJ whole genome shotgun (WGS) entry which is preliminary data.</text>
</comment>
<sequence length="607" mass="67268">MLKRLLSMKKNADPIPIPQERGWWVPLKGAELLDTPYRQQVLKSLWDLTSLTQPVFDDYVRLPLKRYAELVQLLPASENHHHAYAGGMLDHALEVVSFALRLRRQHLLPPGATPEEQASVGELWTIAVVYAALLHDIAKILVDIDIILQDGRVWRLWQGTIPTPYRVQYRKGRDYQLHQVSNSLLCHQILGSRGMEWLISDPAVFGQFMYTITGYSHESGIIGEFVSQADRASVASSLGGDPSRALEAPVESLQRKLVDALRYLVKEQLPLNSPRAPAYLTEEGLWIVAPSVPNQLKAYLLQHGVGGVPSNTTRMYDEMQAHGLIEASGEGKAVWKGDVQIGEWQASLSFLKVTPSVIWGAGEERPPLLAGTLRVIGSESSVEKGGVVERAAHEAVPQVTSHSSVPTGNHAHEQEPEPQDMGREKLGAETANIELDVDDIVSLITGKDCSDYRTDNGEVDSHASPSAKLETVEREGRGGTQDLGQAFFHWLSSGLVSKKIIVNDAKAAVHVVEGTYFLVSPGIFRRFCNEQFGSDSQWEKVQRRFQKLGLHLRTATKTNIFKVSVQGPNRKGSVLKGYLLKSESSMKPLARDNVYLSLIKDEAEHDA</sequence>
<dbReference type="NCBIfam" id="NF041494">
    <property type="entry name" value="MobH"/>
    <property type="match status" value="1"/>
</dbReference>
<dbReference type="EMBL" id="QPII01000037">
    <property type="protein sequence ID" value="RCV85975.1"/>
    <property type="molecule type" value="Genomic_DNA"/>
</dbReference>
<evidence type="ECO:0000313" key="4">
    <source>
        <dbReference type="Proteomes" id="UP000252405"/>
    </source>
</evidence>
<dbReference type="InterPro" id="IPR022391">
    <property type="entry name" value="ICE_relaxase_PFGI-1"/>
</dbReference>